<evidence type="ECO:0000313" key="3">
    <source>
        <dbReference type="Proteomes" id="UP000611640"/>
    </source>
</evidence>
<keyword evidence="1" id="KW-0472">Membrane</keyword>
<accession>A0A7R7HXY0</accession>
<feature type="transmembrane region" description="Helical" evidence="1">
    <location>
        <begin position="6"/>
        <end position="27"/>
    </location>
</feature>
<evidence type="ECO:0000256" key="1">
    <source>
        <dbReference type="SAM" id="Phobius"/>
    </source>
</evidence>
<reference evidence="2 3" key="1">
    <citation type="submission" date="2020-08" db="EMBL/GenBank/DDBJ databases">
        <title>Whole genome shotgun sequence of Actinocatenispora thailandica NBRC 105041.</title>
        <authorList>
            <person name="Komaki H."/>
            <person name="Tamura T."/>
        </authorList>
    </citation>
    <scope>NUCLEOTIDE SEQUENCE [LARGE SCALE GENOMIC DNA]</scope>
    <source>
        <strain evidence="2 3">NBRC 105041</strain>
    </source>
</reference>
<keyword evidence="1" id="KW-0812">Transmembrane</keyword>
<keyword evidence="1" id="KW-1133">Transmembrane helix</keyword>
<name>A0A7R7HXY0_9ACTN</name>
<dbReference type="EMBL" id="AP023355">
    <property type="protein sequence ID" value="BCJ35599.1"/>
    <property type="molecule type" value="Genomic_DNA"/>
</dbReference>
<dbReference type="Proteomes" id="UP000611640">
    <property type="component" value="Chromosome"/>
</dbReference>
<proteinExistence type="predicted"/>
<gene>
    <name evidence="2" type="ORF">Athai_31020</name>
</gene>
<protein>
    <submittedName>
        <fullName evidence="2">Uncharacterized protein</fullName>
    </submittedName>
</protein>
<evidence type="ECO:0000313" key="2">
    <source>
        <dbReference type="EMBL" id="BCJ35599.1"/>
    </source>
</evidence>
<sequence>MSDVHAIWFVVLAILLVGVVLLAVGLVELRRRLPALRAAGTALRQRRGQLMLVAERTGTLDLELAAARSRLAEVRDELPLAGRHRS</sequence>
<dbReference type="KEGG" id="atl:Athai_31020"/>
<keyword evidence="3" id="KW-1185">Reference proteome</keyword>
<organism evidence="2 3">
    <name type="scientific">Actinocatenispora thailandica</name>
    <dbReference type="NCBI Taxonomy" id="227318"/>
    <lineage>
        <taxon>Bacteria</taxon>
        <taxon>Bacillati</taxon>
        <taxon>Actinomycetota</taxon>
        <taxon>Actinomycetes</taxon>
        <taxon>Micromonosporales</taxon>
        <taxon>Micromonosporaceae</taxon>
        <taxon>Actinocatenispora</taxon>
    </lineage>
</organism>
<dbReference type="AlphaFoldDB" id="A0A7R7HXY0"/>